<dbReference type="HOGENOM" id="CLU_2740839_0_0_1"/>
<name>A0A0A2KQ65_PENIT</name>
<evidence type="ECO:0000313" key="2">
    <source>
        <dbReference type="EMBL" id="KGO66495.1"/>
    </source>
</evidence>
<dbReference type="AlphaFoldDB" id="A0A0A2KQ65"/>
<feature type="region of interest" description="Disordered" evidence="1">
    <location>
        <begin position="38"/>
        <end position="61"/>
    </location>
</feature>
<reference evidence="2 3" key="1">
    <citation type="journal article" date="2015" name="Mol. Plant Microbe Interact.">
        <title>Genome, transcriptome, and functional analyses of Penicillium expansum provide new insights into secondary metabolism and pathogenicity.</title>
        <authorList>
            <person name="Ballester A.R."/>
            <person name="Marcet-Houben M."/>
            <person name="Levin E."/>
            <person name="Sela N."/>
            <person name="Selma-Lazaro C."/>
            <person name="Carmona L."/>
            <person name="Wisniewski M."/>
            <person name="Droby S."/>
            <person name="Gonzalez-Candelas L."/>
            <person name="Gabaldon T."/>
        </authorList>
    </citation>
    <scope>NUCLEOTIDE SEQUENCE [LARGE SCALE GENOMIC DNA]</scope>
    <source>
        <strain evidence="2 3">PHI-1</strain>
    </source>
</reference>
<organism evidence="2 3">
    <name type="scientific">Penicillium italicum</name>
    <name type="common">Blue mold</name>
    <dbReference type="NCBI Taxonomy" id="40296"/>
    <lineage>
        <taxon>Eukaryota</taxon>
        <taxon>Fungi</taxon>
        <taxon>Dikarya</taxon>
        <taxon>Ascomycota</taxon>
        <taxon>Pezizomycotina</taxon>
        <taxon>Eurotiomycetes</taxon>
        <taxon>Eurotiomycetidae</taxon>
        <taxon>Eurotiales</taxon>
        <taxon>Aspergillaceae</taxon>
        <taxon>Penicillium</taxon>
    </lineage>
</organism>
<keyword evidence="3" id="KW-1185">Reference proteome</keyword>
<accession>A0A0A2KQ65</accession>
<dbReference type="EMBL" id="JQGA01001407">
    <property type="protein sequence ID" value="KGO66495.1"/>
    <property type="molecule type" value="Genomic_DNA"/>
</dbReference>
<evidence type="ECO:0000313" key="3">
    <source>
        <dbReference type="Proteomes" id="UP000030104"/>
    </source>
</evidence>
<comment type="caution">
    <text evidence="2">The sequence shown here is derived from an EMBL/GenBank/DDBJ whole genome shotgun (WGS) entry which is preliminary data.</text>
</comment>
<evidence type="ECO:0000256" key="1">
    <source>
        <dbReference type="SAM" id="MobiDB-lite"/>
    </source>
</evidence>
<proteinExistence type="predicted"/>
<sequence>MTSLRPFPRKTAAAIALVGVFGLCAARKGSLRNEAFAESSTSCGGPKRHGGPGGPGGRMGFHTLRWKVLNK</sequence>
<dbReference type="Proteomes" id="UP000030104">
    <property type="component" value="Unassembled WGS sequence"/>
</dbReference>
<protein>
    <submittedName>
        <fullName evidence="2">Uncharacterized protein</fullName>
    </submittedName>
</protein>
<dbReference type="STRING" id="40296.A0A0A2KQ65"/>
<gene>
    <name evidence="2" type="ORF">PITC_012130</name>
</gene>
<dbReference type="PhylomeDB" id="A0A0A2KQ65"/>